<proteinExistence type="inferred from homology"/>
<dbReference type="Pfam" id="PF01408">
    <property type="entry name" value="GFO_IDH_MocA"/>
    <property type="match status" value="1"/>
</dbReference>
<dbReference type="InterPro" id="IPR000683">
    <property type="entry name" value="Gfo/Idh/MocA-like_OxRdtase_N"/>
</dbReference>
<feature type="domain" description="Gfo/Idh/MocA-like oxidoreductase N-terminal" evidence="3">
    <location>
        <begin position="2"/>
        <end position="77"/>
    </location>
</feature>
<evidence type="ECO:0000256" key="1">
    <source>
        <dbReference type="ARBA" id="ARBA00010928"/>
    </source>
</evidence>
<sequence length="79" mass="9001">MIKWGILGAGYIATRFATALQHEAESKLYAISGRNELKIEKFSDKFGVEKQYISHDELLLDPDVDAIYLALPTYSHRSR</sequence>
<evidence type="ECO:0000313" key="5">
    <source>
        <dbReference type="Proteomes" id="UP001233836"/>
    </source>
</evidence>
<evidence type="ECO:0000259" key="3">
    <source>
        <dbReference type="Pfam" id="PF01408"/>
    </source>
</evidence>
<keyword evidence="2" id="KW-0560">Oxidoreductase</keyword>
<evidence type="ECO:0000313" key="4">
    <source>
        <dbReference type="EMBL" id="MDQ0171353.1"/>
    </source>
</evidence>
<name>A0ABT9WDK1_9BACL</name>
<comment type="similarity">
    <text evidence="1">Belongs to the Gfo/Idh/MocA family.</text>
</comment>
<dbReference type="Gene3D" id="3.40.50.720">
    <property type="entry name" value="NAD(P)-binding Rossmann-like Domain"/>
    <property type="match status" value="1"/>
</dbReference>
<dbReference type="EMBL" id="JAUSTI010000007">
    <property type="protein sequence ID" value="MDQ0171353.1"/>
    <property type="molecule type" value="Genomic_DNA"/>
</dbReference>
<evidence type="ECO:0000256" key="2">
    <source>
        <dbReference type="ARBA" id="ARBA00023002"/>
    </source>
</evidence>
<dbReference type="PANTHER" id="PTHR22604">
    <property type="entry name" value="OXIDOREDUCTASES"/>
    <property type="match status" value="1"/>
</dbReference>
<dbReference type="SUPFAM" id="SSF51735">
    <property type="entry name" value="NAD(P)-binding Rossmann-fold domains"/>
    <property type="match status" value="1"/>
</dbReference>
<protein>
    <submittedName>
        <fullName evidence="4">Dehydrogenase</fullName>
    </submittedName>
</protein>
<dbReference type="InterPro" id="IPR050984">
    <property type="entry name" value="Gfo/Idh/MocA_domain"/>
</dbReference>
<gene>
    <name evidence="4" type="ORF">J2T19_002815</name>
</gene>
<comment type="caution">
    <text evidence="4">The sequence shown here is derived from an EMBL/GenBank/DDBJ whole genome shotgun (WGS) entry which is preliminary data.</text>
</comment>
<dbReference type="Proteomes" id="UP001233836">
    <property type="component" value="Unassembled WGS sequence"/>
</dbReference>
<dbReference type="PANTHER" id="PTHR22604:SF105">
    <property type="entry name" value="TRANS-1,2-DIHYDROBENZENE-1,2-DIOL DEHYDROGENASE"/>
    <property type="match status" value="1"/>
</dbReference>
<dbReference type="RefSeq" id="WP_307216623.1">
    <property type="nucleotide sequence ID" value="NZ_JAUSTI010000007.1"/>
</dbReference>
<accession>A0ABT9WDK1</accession>
<dbReference type="InterPro" id="IPR036291">
    <property type="entry name" value="NAD(P)-bd_dom_sf"/>
</dbReference>
<keyword evidence="5" id="KW-1185">Reference proteome</keyword>
<reference evidence="4 5" key="1">
    <citation type="submission" date="2023-07" db="EMBL/GenBank/DDBJ databases">
        <title>Sorghum-associated microbial communities from plants grown in Nebraska, USA.</title>
        <authorList>
            <person name="Schachtman D."/>
        </authorList>
    </citation>
    <scope>NUCLEOTIDE SEQUENCE [LARGE SCALE GENOMIC DNA]</scope>
    <source>
        <strain evidence="4 5">DS1314</strain>
    </source>
</reference>
<organism evidence="4 5">
    <name type="scientific">Paenibacillus tundrae</name>
    <dbReference type="NCBI Taxonomy" id="528187"/>
    <lineage>
        <taxon>Bacteria</taxon>
        <taxon>Bacillati</taxon>
        <taxon>Bacillota</taxon>
        <taxon>Bacilli</taxon>
        <taxon>Bacillales</taxon>
        <taxon>Paenibacillaceae</taxon>
        <taxon>Paenibacillus</taxon>
    </lineage>
</organism>